<name>A0A2I0HYY4_PUNGR</name>
<dbReference type="EMBL" id="PGOL01004655">
    <property type="protein sequence ID" value="PKI36898.1"/>
    <property type="molecule type" value="Genomic_DNA"/>
</dbReference>
<comment type="caution">
    <text evidence="1">The sequence shown here is derived from an EMBL/GenBank/DDBJ whole genome shotgun (WGS) entry which is preliminary data.</text>
</comment>
<evidence type="ECO:0000313" key="1">
    <source>
        <dbReference type="EMBL" id="PKI36898.1"/>
    </source>
</evidence>
<dbReference type="AlphaFoldDB" id="A0A2I0HYY4"/>
<sequence>MSILPPGMNRPKSVPWGRLAVRLVGAAPVDGGERLTRQPRLEIDNQKRPRNPRIELFQCFPSVMMCSETTAISVCQKRVLKVCREAFVTIETLLERPNCLQVPFICLWSGRPGSPVRKVVVPVTIAAPRWSRWIRIEC</sequence>
<accession>A0A2I0HYY4</accession>
<dbReference type="Proteomes" id="UP000233551">
    <property type="component" value="Unassembled WGS sequence"/>
</dbReference>
<reference evidence="1 2" key="1">
    <citation type="submission" date="2017-11" db="EMBL/GenBank/DDBJ databases">
        <title>De-novo sequencing of pomegranate (Punica granatum L.) genome.</title>
        <authorList>
            <person name="Akparov Z."/>
            <person name="Amiraslanov A."/>
            <person name="Hajiyeva S."/>
            <person name="Abbasov M."/>
            <person name="Kaur K."/>
            <person name="Hamwieh A."/>
            <person name="Solovyev V."/>
            <person name="Salamov A."/>
            <person name="Braich B."/>
            <person name="Kosarev P."/>
            <person name="Mahmoud A."/>
            <person name="Hajiyev E."/>
            <person name="Babayeva S."/>
            <person name="Izzatullayeva V."/>
            <person name="Mammadov A."/>
            <person name="Mammadov A."/>
            <person name="Sharifova S."/>
            <person name="Ojaghi J."/>
            <person name="Eynullazada K."/>
            <person name="Bayramov B."/>
            <person name="Abdulazimova A."/>
            <person name="Shahmuradov I."/>
        </authorList>
    </citation>
    <scope>NUCLEOTIDE SEQUENCE [LARGE SCALE GENOMIC DNA]</scope>
    <source>
        <strain evidence="2">cv. AG2017</strain>
        <tissue evidence="1">Leaf</tissue>
    </source>
</reference>
<protein>
    <submittedName>
        <fullName evidence="1">Uncharacterized protein</fullName>
    </submittedName>
</protein>
<evidence type="ECO:0000313" key="2">
    <source>
        <dbReference type="Proteomes" id="UP000233551"/>
    </source>
</evidence>
<keyword evidence="2" id="KW-1185">Reference proteome</keyword>
<proteinExistence type="predicted"/>
<organism evidence="1 2">
    <name type="scientific">Punica granatum</name>
    <name type="common">Pomegranate</name>
    <dbReference type="NCBI Taxonomy" id="22663"/>
    <lineage>
        <taxon>Eukaryota</taxon>
        <taxon>Viridiplantae</taxon>
        <taxon>Streptophyta</taxon>
        <taxon>Embryophyta</taxon>
        <taxon>Tracheophyta</taxon>
        <taxon>Spermatophyta</taxon>
        <taxon>Magnoliopsida</taxon>
        <taxon>eudicotyledons</taxon>
        <taxon>Gunneridae</taxon>
        <taxon>Pentapetalae</taxon>
        <taxon>rosids</taxon>
        <taxon>malvids</taxon>
        <taxon>Myrtales</taxon>
        <taxon>Lythraceae</taxon>
        <taxon>Punica</taxon>
    </lineage>
</organism>
<gene>
    <name evidence="1" type="ORF">CRG98_042713</name>
</gene>